<dbReference type="KEGG" id="dpa:109541399"/>
<sequence>MSKPTEESEIFYKKLQNTVNKINNGHKIVILGDLNARIGNEKMRGVKQRFNEAVINKNGELLIDFCARNEMRINNTFFSHQNQHKYTFNNTRGQRSTIDFIITNRVITPSQVLDVRALTSANIGTDHNLILFKILLERPQTARVHRKSTRTLFESRPTNKLERCNIAPNWDIEGHWLKIENFIEQAAEEAIGKRKININANNRTKPWFCQEVKQLADIKRSSYLKYKSRNRVNSKIKEIKREYWIKFTADMEYDMYGAQRNVWKLLKNRKKPVYEYAQTKEMSMETWEAYFRQLYKFEETVNFEAHETVSNATIDETEIVLRLKKLKYKKAAGPDNTPNELLKYGGQELTRQLCLLFNNILRTAQILKNKLEEHIEKSEEQQGFRRNRSTTDAIFIVKQIKEKAIEFNTPACYRTQNHRTSITI</sequence>
<dbReference type="AlphaFoldDB" id="A0AAR5PXV0"/>
<dbReference type="Pfam" id="PF14529">
    <property type="entry name" value="Exo_endo_phos_2"/>
    <property type="match status" value="1"/>
</dbReference>
<dbReference type="PANTHER" id="PTHR47510">
    <property type="entry name" value="REVERSE TRANSCRIPTASE DOMAIN-CONTAINING PROTEIN"/>
    <property type="match status" value="1"/>
</dbReference>
<organism evidence="2 3">
    <name type="scientific">Dendroctonus ponderosae</name>
    <name type="common">Mountain pine beetle</name>
    <dbReference type="NCBI Taxonomy" id="77166"/>
    <lineage>
        <taxon>Eukaryota</taxon>
        <taxon>Metazoa</taxon>
        <taxon>Ecdysozoa</taxon>
        <taxon>Arthropoda</taxon>
        <taxon>Hexapoda</taxon>
        <taxon>Insecta</taxon>
        <taxon>Pterygota</taxon>
        <taxon>Neoptera</taxon>
        <taxon>Endopterygota</taxon>
        <taxon>Coleoptera</taxon>
        <taxon>Polyphaga</taxon>
        <taxon>Cucujiformia</taxon>
        <taxon>Curculionidae</taxon>
        <taxon>Scolytinae</taxon>
        <taxon>Dendroctonus</taxon>
    </lineage>
</organism>
<protein>
    <recommendedName>
        <fullName evidence="1">Endonuclease/exonuclease/phosphatase domain-containing protein</fullName>
    </recommendedName>
</protein>
<dbReference type="Gene3D" id="3.60.10.10">
    <property type="entry name" value="Endonuclease/exonuclease/phosphatase"/>
    <property type="match status" value="1"/>
</dbReference>
<evidence type="ECO:0000259" key="1">
    <source>
        <dbReference type="Pfam" id="PF14529"/>
    </source>
</evidence>
<proteinExistence type="predicted"/>
<dbReference type="EnsemblMetazoa" id="XM_019910261.1">
    <property type="protein sequence ID" value="XP_019765820.1"/>
    <property type="gene ID" value="LOC109541399"/>
</dbReference>
<dbReference type="Proteomes" id="UP000019118">
    <property type="component" value="Unassembled WGS sequence"/>
</dbReference>
<feature type="domain" description="Endonuclease/exonuclease/phosphatase" evidence="1">
    <location>
        <begin position="6"/>
        <end position="130"/>
    </location>
</feature>
<name>A0AAR5PXV0_DENPD</name>
<dbReference type="PANTHER" id="PTHR47510:SF3">
    <property type="entry name" value="ENDO_EXONUCLEASE_PHOSPHATASE DOMAIN-CONTAINING PROTEIN"/>
    <property type="match status" value="1"/>
</dbReference>
<dbReference type="RefSeq" id="XP_019765820.1">
    <property type="nucleotide sequence ID" value="XM_019910261.1"/>
</dbReference>
<dbReference type="SUPFAM" id="SSF56219">
    <property type="entry name" value="DNase I-like"/>
    <property type="match status" value="1"/>
</dbReference>
<evidence type="ECO:0000313" key="3">
    <source>
        <dbReference type="Proteomes" id="UP000019118"/>
    </source>
</evidence>
<accession>A0AAR5PXV0</accession>
<dbReference type="GeneID" id="109541399"/>
<dbReference type="InterPro" id="IPR036691">
    <property type="entry name" value="Endo/exonu/phosph_ase_sf"/>
</dbReference>
<reference evidence="3" key="1">
    <citation type="journal article" date="2013" name="Genome Biol.">
        <title>Draft genome of the mountain pine beetle, Dendroctonus ponderosae Hopkins, a major forest pest.</title>
        <authorList>
            <person name="Keeling C.I."/>
            <person name="Yuen M.M."/>
            <person name="Liao N.Y."/>
            <person name="Docking T.R."/>
            <person name="Chan S.K."/>
            <person name="Taylor G.A."/>
            <person name="Palmquist D.L."/>
            <person name="Jackman S.D."/>
            <person name="Nguyen A."/>
            <person name="Li M."/>
            <person name="Henderson H."/>
            <person name="Janes J.K."/>
            <person name="Zhao Y."/>
            <person name="Pandoh P."/>
            <person name="Moore R."/>
            <person name="Sperling F.A."/>
            <person name="Huber D.P."/>
            <person name="Birol I."/>
            <person name="Jones S.J."/>
            <person name="Bohlmann J."/>
        </authorList>
    </citation>
    <scope>NUCLEOTIDE SEQUENCE</scope>
</reference>
<reference evidence="2" key="2">
    <citation type="submission" date="2024-08" db="UniProtKB">
        <authorList>
            <consortium name="EnsemblMetazoa"/>
        </authorList>
    </citation>
    <scope>IDENTIFICATION</scope>
</reference>
<evidence type="ECO:0000313" key="2">
    <source>
        <dbReference type="EnsemblMetazoa" id="XP_019765820.1"/>
    </source>
</evidence>
<dbReference type="InterPro" id="IPR005135">
    <property type="entry name" value="Endo/exonuclease/phosphatase"/>
</dbReference>
<dbReference type="GO" id="GO:0003824">
    <property type="term" value="F:catalytic activity"/>
    <property type="evidence" value="ECO:0007669"/>
    <property type="project" value="InterPro"/>
</dbReference>
<keyword evidence="3" id="KW-1185">Reference proteome</keyword>